<dbReference type="SMART" id="SM00698">
    <property type="entry name" value="MORN"/>
    <property type="match status" value="15"/>
</dbReference>
<dbReference type="PANTHER" id="PTHR23084:SF263">
    <property type="entry name" value="MORN REPEAT-CONTAINING PROTEIN 1"/>
    <property type="match status" value="1"/>
</dbReference>
<feature type="compositionally biased region" description="Polar residues" evidence="2">
    <location>
        <begin position="874"/>
        <end position="883"/>
    </location>
</feature>
<feature type="compositionally biased region" description="Acidic residues" evidence="2">
    <location>
        <begin position="562"/>
        <end position="574"/>
    </location>
</feature>
<evidence type="ECO:0000313" key="3">
    <source>
        <dbReference type="EMBL" id="KAG7356798.1"/>
    </source>
</evidence>
<feature type="region of interest" description="Disordered" evidence="2">
    <location>
        <begin position="560"/>
        <end position="598"/>
    </location>
</feature>
<reference evidence="3" key="1">
    <citation type="journal article" date="2021" name="Sci. Rep.">
        <title>Diploid genomic architecture of Nitzschia inconspicua, an elite biomass production diatom.</title>
        <authorList>
            <person name="Oliver A."/>
            <person name="Podell S."/>
            <person name="Pinowska A."/>
            <person name="Traller J.C."/>
            <person name="Smith S.R."/>
            <person name="McClure R."/>
            <person name="Beliaev A."/>
            <person name="Bohutskyi P."/>
            <person name="Hill E.A."/>
            <person name="Rabines A."/>
            <person name="Zheng H."/>
            <person name="Allen L.Z."/>
            <person name="Kuo A."/>
            <person name="Grigoriev I.V."/>
            <person name="Allen A.E."/>
            <person name="Hazlebeck D."/>
            <person name="Allen E.E."/>
        </authorList>
    </citation>
    <scope>NUCLEOTIDE SEQUENCE</scope>
    <source>
        <strain evidence="3">Hildebrandi</strain>
    </source>
</reference>
<dbReference type="OrthoDB" id="270720at2759"/>
<feature type="compositionally biased region" description="Acidic residues" evidence="2">
    <location>
        <begin position="322"/>
        <end position="332"/>
    </location>
</feature>
<organism evidence="3 4">
    <name type="scientific">Nitzschia inconspicua</name>
    <dbReference type="NCBI Taxonomy" id="303405"/>
    <lineage>
        <taxon>Eukaryota</taxon>
        <taxon>Sar</taxon>
        <taxon>Stramenopiles</taxon>
        <taxon>Ochrophyta</taxon>
        <taxon>Bacillariophyta</taxon>
        <taxon>Bacillariophyceae</taxon>
        <taxon>Bacillariophycidae</taxon>
        <taxon>Bacillariales</taxon>
        <taxon>Bacillariaceae</taxon>
        <taxon>Nitzschia</taxon>
    </lineage>
</organism>
<dbReference type="Pfam" id="PF02493">
    <property type="entry name" value="MORN"/>
    <property type="match status" value="15"/>
</dbReference>
<evidence type="ECO:0000256" key="1">
    <source>
        <dbReference type="ARBA" id="ARBA00022737"/>
    </source>
</evidence>
<dbReference type="Proteomes" id="UP000693970">
    <property type="component" value="Unassembled WGS sequence"/>
</dbReference>
<dbReference type="EMBL" id="JAGRRH010000015">
    <property type="protein sequence ID" value="KAG7356798.1"/>
    <property type="molecule type" value="Genomic_DNA"/>
</dbReference>
<dbReference type="PANTHER" id="PTHR23084">
    <property type="entry name" value="PHOSPHATIDYLINOSITOL-4-PHOSPHATE 5-KINASE RELATED"/>
    <property type="match status" value="1"/>
</dbReference>
<name>A0A9K3L7D9_9STRA</name>
<dbReference type="InterPro" id="IPR003409">
    <property type="entry name" value="MORN"/>
</dbReference>
<proteinExistence type="predicted"/>
<evidence type="ECO:0000313" key="4">
    <source>
        <dbReference type="Proteomes" id="UP000693970"/>
    </source>
</evidence>
<keyword evidence="4" id="KW-1185">Reference proteome</keyword>
<accession>A0A9K3L7D9</accession>
<reference evidence="3" key="2">
    <citation type="submission" date="2021-04" db="EMBL/GenBank/DDBJ databases">
        <authorList>
            <person name="Podell S."/>
        </authorList>
    </citation>
    <scope>NUCLEOTIDE SEQUENCE</scope>
    <source>
        <strain evidence="3">Hildebrandi</strain>
    </source>
</reference>
<feature type="region of interest" description="Disordered" evidence="2">
    <location>
        <begin position="1"/>
        <end position="30"/>
    </location>
</feature>
<feature type="region of interest" description="Disordered" evidence="2">
    <location>
        <begin position="855"/>
        <end position="883"/>
    </location>
</feature>
<keyword evidence="1" id="KW-0677">Repeat</keyword>
<protein>
    <submittedName>
        <fullName evidence="3">MORN repeat-containing protein</fullName>
    </submittedName>
</protein>
<sequence length="901" mass="100138">MKNDLLELQDPVLQQLPPDTEPSSSADDLDDFGELKIASNDSSTVAMIRSTIGESTSVTSSVKKLLDVKHQVVEDALGNSGVYTGQLDVESNRPHGTGEMQYSLLDNDDKNSSSNTGISPTLVASYKGSWEKGYWQGHGTQTLNNGDSFVGDFGQSKRTFGEYRWNEQSSPSTDNDGTIVRKQRTYHGEFLENGCPHGHGKYTWTTITTTTTTTANGGETSETSTKAVSTYIGMFDNGQRNGHGVFTSSRLQYTGDWLGGKYHGYGVLKIFSKNTTFKGQFHHGIRDGQGEEIIEDGTVVHRGLWRQDRPVKAEDLPVHLEDDESSDLDEETTPIHQQPTGPISTLYQTPQQIQDGEGFVGMYKGIVEDELPSGVGTIAYEKHHHPTGITRYEGFFDKGIRQGYGRADFATGDTYHGNWSGGVFEGHGEYMFADGRMYKGSWTQGLPNDKKAKFTWPNNDAFEGVYDNGHRKSGRIVFASGAYYDGEFYSPDGLYGGCGKLVTLMVSYEGEFRDGMFHGKGCLKKNSGFVIYDGIWKDGKALREDVMIAIPEDLLDVPLPPPDDDFGAFDDTPDTSDCLPTPKSTTSPTHQGHDEPWPTLSATIMETSSKLFGSLAASFSPVSEDPSKESKPHNDDCKAVVDMPISDAQDNPGRYTGIIHMESQRPHGVGRMVYKDGNRIHEGFWSHGHREGHGRCMFTKVGDFHEGEYKQNLRHGPGKYFWKDGRRFVGNYHLDERSGKGTFIYPNGDTYTGNFERGTRSGFGEFIFCNRTCSYRGEWKESSYEGSGRLRWTTQKGTHVYEGEFESGMFHGYGTEYLNDTVLRQGWWSTGTYQGEKDPNDPVVRIQCVGADEKDVVPTDASDESVEIKKVSSTDECPTSLEQNYSDSRIQWKDSLEPANV</sequence>
<feature type="compositionally biased region" description="Polar residues" evidence="2">
    <location>
        <begin position="334"/>
        <end position="345"/>
    </location>
</feature>
<evidence type="ECO:0000256" key="2">
    <source>
        <dbReference type="SAM" id="MobiDB-lite"/>
    </source>
</evidence>
<comment type="caution">
    <text evidence="3">The sequence shown here is derived from an EMBL/GenBank/DDBJ whole genome shotgun (WGS) entry which is preliminary data.</text>
</comment>
<dbReference type="AlphaFoldDB" id="A0A9K3L7D9"/>
<feature type="region of interest" description="Disordered" evidence="2">
    <location>
        <begin position="322"/>
        <end position="345"/>
    </location>
</feature>
<gene>
    <name evidence="3" type="ORF">IV203_001484</name>
</gene>